<evidence type="ECO:0000259" key="2">
    <source>
        <dbReference type="Pfam" id="PF01425"/>
    </source>
</evidence>
<dbReference type="InterPro" id="IPR036928">
    <property type="entry name" value="AS_sf"/>
</dbReference>
<dbReference type="Proteomes" id="UP001165136">
    <property type="component" value="Unassembled WGS sequence"/>
</dbReference>
<dbReference type="AlphaFoldDB" id="A0A9W6QYT7"/>
<evidence type="ECO:0000256" key="1">
    <source>
        <dbReference type="ARBA" id="ARBA00009199"/>
    </source>
</evidence>
<name>A0A9W6QYT7_9PSEU</name>
<dbReference type="Pfam" id="PF01425">
    <property type="entry name" value="Amidase"/>
    <property type="match status" value="1"/>
</dbReference>
<evidence type="ECO:0000313" key="4">
    <source>
        <dbReference type="Proteomes" id="UP001165136"/>
    </source>
</evidence>
<sequence>MTELWRLPAERIAALVRGREVSAGEVLQAHLERIEQVDPLVNALPVRLTEQARAEAAALDSGQGNGNGALAGVPIAIKINTAVAGVPNSNGCPGLATTPAATDSWVVAALRRQGAIVVALANAPEFSLRWHTDNPLHGATANPCAPGRVAGGSSGGSAAAVATGMLPLAHGNDQGGSLRHPASCCGVVAIRPTVGLTPPEGISGSYGSRLFGVEGVLSRSVADNWLGLSAILAGRPDRFPAPPPLPSGLEGRRIGVVTRPGGEVDPEVRAAVERAASILADAGARVEFVDPPGIRDLEQVRGTVVYAETQARWHANRALGDEQTTLRSLSYMESYFPAVDLSGYLAALNRLTELTARWHEFAAGFDAIVGPVATEPPFEIGMDTGDVERAHQVIDSMRFVTAMSAVGSPVAVVPVSTGSSGPLGVQIVAPPWHERRCVELAGLIEAAVGVSEPVDPAGIGVR</sequence>
<accession>A0A9W6QYT7</accession>
<dbReference type="RefSeq" id="WP_285486576.1">
    <property type="nucleotide sequence ID" value="NZ_BSTI01000004.1"/>
</dbReference>
<dbReference type="PANTHER" id="PTHR11895">
    <property type="entry name" value="TRANSAMIDASE"/>
    <property type="match status" value="1"/>
</dbReference>
<comment type="similarity">
    <text evidence="1">Belongs to the amidase family.</text>
</comment>
<reference evidence="3" key="1">
    <citation type="submission" date="2023-03" db="EMBL/GenBank/DDBJ databases">
        <title>Amycolatopsis taiwanensis NBRC 103393.</title>
        <authorList>
            <person name="Ichikawa N."/>
            <person name="Sato H."/>
            <person name="Tonouchi N."/>
        </authorList>
    </citation>
    <scope>NUCLEOTIDE SEQUENCE</scope>
    <source>
        <strain evidence="3">NBRC 103393</strain>
    </source>
</reference>
<dbReference type="InterPro" id="IPR020556">
    <property type="entry name" value="Amidase_CS"/>
</dbReference>
<protein>
    <submittedName>
        <fullName evidence="3">Amidase</fullName>
    </submittedName>
</protein>
<gene>
    <name evidence="3" type="ORF">Atai01_19590</name>
</gene>
<dbReference type="InterPro" id="IPR000120">
    <property type="entry name" value="Amidase"/>
</dbReference>
<evidence type="ECO:0000313" key="3">
    <source>
        <dbReference type="EMBL" id="GLY65340.1"/>
    </source>
</evidence>
<keyword evidence="4" id="KW-1185">Reference proteome</keyword>
<dbReference type="SUPFAM" id="SSF75304">
    <property type="entry name" value="Amidase signature (AS) enzymes"/>
    <property type="match status" value="1"/>
</dbReference>
<dbReference type="InterPro" id="IPR023631">
    <property type="entry name" value="Amidase_dom"/>
</dbReference>
<dbReference type="GO" id="GO:0003824">
    <property type="term" value="F:catalytic activity"/>
    <property type="evidence" value="ECO:0007669"/>
    <property type="project" value="InterPro"/>
</dbReference>
<dbReference type="PROSITE" id="PS00571">
    <property type="entry name" value="AMIDASES"/>
    <property type="match status" value="1"/>
</dbReference>
<proteinExistence type="inferred from homology"/>
<dbReference type="EMBL" id="BSTI01000004">
    <property type="protein sequence ID" value="GLY65340.1"/>
    <property type="molecule type" value="Genomic_DNA"/>
</dbReference>
<dbReference type="PANTHER" id="PTHR11895:SF7">
    <property type="entry name" value="GLUTAMYL-TRNA(GLN) AMIDOTRANSFERASE SUBUNIT A, MITOCHONDRIAL"/>
    <property type="match status" value="1"/>
</dbReference>
<comment type="caution">
    <text evidence="3">The sequence shown here is derived from an EMBL/GenBank/DDBJ whole genome shotgun (WGS) entry which is preliminary data.</text>
</comment>
<feature type="domain" description="Amidase" evidence="2">
    <location>
        <begin position="25"/>
        <end position="437"/>
    </location>
</feature>
<organism evidence="3 4">
    <name type="scientific">Amycolatopsis taiwanensis</name>
    <dbReference type="NCBI Taxonomy" id="342230"/>
    <lineage>
        <taxon>Bacteria</taxon>
        <taxon>Bacillati</taxon>
        <taxon>Actinomycetota</taxon>
        <taxon>Actinomycetes</taxon>
        <taxon>Pseudonocardiales</taxon>
        <taxon>Pseudonocardiaceae</taxon>
        <taxon>Amycolatopsis</taxon>
    </lineage>
</organism>
<dbReference type="Gene3D" id="3.90.1300.10">
    <property type="entry name" value="Amidase signature (AS) domain"/>
    <property type="match status" value="1"/>
</dbReference>